<keyword evidence="2" id="KW-1185">Reference proteome</keyword>
<gene>
    <name evidence="1" type="ORF">GGQ72_000228</name>
</gene>
<name>A0A7W6LCA5_9HYPH</name>
<reference evidence="1 2" key="1">
    <citation type="submission" date="2020-08" db="EMBL/GenBank/DDBJ databases">
        <title>Genomic Encyclopedia of Type Strains, Phase IV (KMG-IV): sequencing the most valuable type-strain genomes for metagenomic binning, comparative biology and taxonomic classification.</title>
        <authorList>
            <person name="Goeker M."/>
        </authorList>
    </citation>
    <scope>NUCLEOTIDE SEQUENCE [LARGE SCALE GENOMIC DNA]</scope>
    <source>
        <strain evidence="1 2">DSM 29514</strain>
    </source>
</reference>
<dbReference type="AlphaFoldDB" id="A0A7W6LCA5"/>
<evidence type="ECO:0008006" key="3">
    <source>
        <dbReference type="Google" id="ProtNLM"/>
    </source>
</evidence>
<dbReference type="RefSeq" id="WP_165135345.1">
    <property type="nucleotide sequence ID" value="NZ_CP049250.1"/>
</dbReference>
<dbReference type="Proteomes" id="UP000519897">
    <property type="component" value="Unassembled WGS sequence"/>
</dbReference>
<proteinExistence type="predicted"/>
<dbReference type="EMBL" id="JACIEC010000001">
    <property type="protein sequence ID" value="MBB4141729.1"/>
    <property type="molecule type" value="Genomic_DNA"/>
</dbReference>
<protein>
    <recommendedName>
        <fullName evidence="3">DUF2971 domain-containing protein</fullName>
    </recommendedName>
</protein>
<dbReference type="Pfam" id="PF11185">
    <property type="entry name" value="DUF2971"/>
    <property type="match status" value="1"/>
</dbReference>
<comment type="caution">
    <text evidence="1">The sequence shown here is derived from an EMBL/GenBank/DDBJ whole genome shotgun (WGS) entry which is preliminary data.</text>
</comment>
<sequence>MTQNLDLKSVFYPFGRRKIEQLNQAGGLLAHYTNLPVLVSILEKGEIWLRTTQKMNDYREIEWGVSRLQEALKLPGGLYLKKALSHVDPELSAYVDTFAKRNEQLFTTNTYSSSFTFHDPTRDRYGRLSMWRAYGKVALILDSKAIADDLTSHVRLTAMAYMEASEVSERMVEVAKNVEAHQAQLRTFDRQTLRAEVFLMLGLAQLSNKHPGFREEDEWRALWVEDVRCDPLLSKSVEVIKGQEEVVYRLSLAALSRGNLSALVDKVMIGPTTVDEMIEMRDRVEATFTKLGWWPKNGIELTEIPLRE</sequence>
<organism evidence="1 2">
    <name type="scientific">Rhizobium rhizoryzae</name>
    <dbReference type="NCBI Taxonomy" id="451876"/>
    <lineage>
        <taxon>Bacteria</taxon>
        <taxon>Pseudomonadati</taxon>
        <taxon>Pseudomonadota</taxon>
        <taxon>Alphaproteobacteria</taxon>
        <taxon>Hyphomicrobiales</taxon>
        <taxon>Rhizobiaceae</taxon>
        <taxon>Rhizobium/Agrobacterium group</taxon>
        <taxon>Rhizobium</taxon>
    </lineage>
</organism>
<evidence type="ECO:0000313" key="2">
    <source>
        <dbReference type="Proteomes" id="UP000519897"/>
    </source>
</evidence>
<dbReference type="InterPro" id="IPR021352">
    <property type="entry name" value="DUF2971"/>
</dbReference>
<accession>A0A7W6LCA5</accession>
<evidence type="ECO:0000313" key="1">
    <source>
        <dbReference type="EMBL" id="MBB4141729.1"/>
    </source>
</evidence>